<keyword evidence="3" id="KW-1185">Reference proteome</keyword>
<dbReference type="EMBL" id="JAHRIP010010991">
    <property type="protein sequence ID" value="MEQ2284239.1"/>
    <property type="molecule type" value="Genomic_DNA"/>
</dbReference>
<accession>A0ABV0XS13</accession>
<organism evidence="2 3">
    <name type="scientific">Ameca splendens</name>
    <dbReference type="NCBI Taxonomy" id="208324"/>
    <lineage>
        <taxon>Eukaryota</taxon>
        <taxon>Metazoa</taxon>
        <taxon>Chordata</taxon>
        <taxon>Craniata</taxon>
        <taxon>Vertebrata</taxon>
        <taxon>Euteleostomi</taxon>
        <taxon>Actinopterygii</taxon>
        <taxon>Neopterygii</taxon>
        <taxon>Teleostei</taxon>
        <taxon>Neoteleostei</taxon>
        <taxon>Acanthomorphata</taxon>
        <taxon>Ovalentaria</taxon>
        <taxon>Atherinomorphae</taxon>
        <taxon>Cyprinodontiformes</taxon>
        <taxon>Goodeidae</taxon>
        <taxon>Ameca</taxon>
    </lineage>
</organism>
<name>A0ABV0XS13_9TELE</name>
<evidence type="ECO:0000313" key="2">
    <source>
        <dbReference type="EMBL" id="MEQ2284239.1"/>
    </source>
</evidence>
<evidence type="ECO:0000313" key="3">
    <source>
        <dbReference type="Proteomes" id="UP001469553"/>
    </source>
</evidence>
<sequence>MCISFLGIKEWKNLTDECKQRRKHKSVKKDITISSNHCLYSLFLEVSQGGWFRCDHRARGGVNPGRVASPSQGSTETHRTKNQAHTLIPTGNLQTPINLTVMVLGCGRKPEYTGRTHACTGRTCKLHAERAQDLLAASQQWYQLSHHAALMQNTYFRHKYKGEELYFNPGQ</sequence>
<protein>
    <submittedName>
        <fullName evidence="2">Uncharacterized protein</fullName>
    </submittedName>
</protein>
<gene>
    <name evidence="2" type="ORF">AMECASPLE_019573</name>
</gene>
<feature type="region of interest" description="Disordered" evidence="1">
    <location>
        <begin position="62"/>
        <end position="82"/>
    </location>
</feature>
<evidence type="ECO:0000256" key="1">
    <source>
        <dbReference type="SAM" id="MobiDB-lite"/>
    </source>
</evidence>
<dbReference type="Proteomes" id="UP001469553">
    <property type="component" value="Unassembled WGS sequence"/>
</dbReference>
<proteinExistence type="predicted"/>
<reference evidence="2 3" key="1">
    <citation type="submission" date="2021-06" db="EMBL/GenBank/DDBJ databases">
        <authorList>
            <person name="Palmer J.M."/>
        </authorList>
    </citation>
    <scope>NUCLEOTIDE SEQUENCE [LARGE SCALE GENOMIC DNA]</scope>
    <source>
        <strain evidence="2 3">AS_MEX2019</strain>
        <tissue evidence="2">Muscle</tissue>
    </source>
</reference>
<comment type="caution">
    <text evidence="2">The sequence shown here is derived from an EMBL/GenBank/DDBJ whole genome shotgun (WGS) entry which is preliminary data.</text>
</comment>